<organism evidence="1 2">
    <name type="scientific">Rubripirellula lacrimiformis</name>
    <dbReference type="NCBI Taxonomy" id="1930273"/>
    <lineage>
        <taxon>Bacteria</taxon>
        <taxon>Pseudomonadati</taxon>
        <taxon>Planctomycetota</taxon>
        <taxon>Planctomycetia</taxon>
        <taxon>Pirellulales</taxon>
        <taxon>Pirellulaceae</taxon>
        <taxon>Rubripirellula</taxon>
    </lineage>
</organism>
<dbReference type="AlphaFoldDB" id="A0A517NB56"/>
<sequence>MIEARHLLSFVTNSDGSMVSIHADLAGIDLLIHELNVLRDDLLTNDCPHTHLFSSPPNAPQLTKTQLENQDMEVTCVDHVKIYGWNAEWAARHGLSPRTKPDGG</sequence>
<evidence type="ECO:0000313" key="1">
    <source>
        <dbReference type="EMBL" id="QDT04360.1"/>
    </source>
</evidence>
<name>A0A517NB56_9BACT</name>
<protein>
    <submittedName>
        <fullName evidence="1">Uncharacterized protein</fullName>
    </submittedName>
</protein>
<proteinExistence type="predicted"/>
<evidence type="ECO:0000313" key="2">
    <source>
        <dbReference type="Proteomes" id="UP000318538"/>
    </source>
</evidence>
<reference evidence="1 2" key="1">
    <citation type="submission" date="2019-02" db="EMBL/GenBank/DDBJ databases">
        <title>Deep-cultivation of Planctomycetes and their phenomic and genomic characterization uncovers novel biology.</title>
        <authorList>
            <person name="Wiegand S."/>
            <person name="Jogler M."/>
            <person name="Boedeker C."/>
            <person name="Pinto D."/>
            <person name="Vollmers J."/>
            <person name="Rivas-Marin E."/>
            <person name="Kohn T."/>
            <person name="Peeters S.H."/>
            <person name="Heuer A."/>
            <person name="Rast P."/>
            <person name="Oberbeckmann S."/>
            <person name="Bunk B."/>
            <person name="Jeske O."/>
            <person name="Meyerdierks A."/>
            <person name="Storesund J.E."/>
            <person name="Kallscheuer N."/>
            <person name="Luecker S."/>
            <person name="Lage O.M."/>
            <person name="Pohl T."/>
            <person name="Merkel B.J."/>
            <person name="Hornburger P."/>
            <person name="Mueller R.-W."/>
            <person name="Bruemmer F."/>
            <person name="Labrenz M."/>
            <person name="Spormann A.M."/>
            <person name="Op den Camp H."/>
            <person name="Overmann J."/>
            <person name="Amann R."/>
            <person name="Jetten M.S.M."/>
            <person name="Mascher T."/>
            <person name="Medema M.H."/>
            <person name="Devos D.P."/>
            <person name="Kaster A.-K."/>
            <person name="Ovreas L."/>
            <person name="Rohde M."/>
            <person name="Galperin M.Y."/>
            <person name="Jogler C."/>
        </authorList>
    </citation>
    <scope>NUCLEOTIDE SEQUENCE [LARGE SCALE GENOMIC DNA]</scope>
    <source>
        <strain evidence="1 2">K22_7</strain>
    </source>
</reference>
<accession>A0A517NB56</accession>
<dbReference type="EMBL" id="CP036525">
    <property type="protein sequence ID" value="QDT04360.1"/>
    <property type="molecule type" value="Genomic_DNA"/>
</dbReference>
<dbReference type="KEGG" id="rlc:K227x_27510"/>
<dbReference type="Proteomes" id="UP000318538">
    <property type="component" value="Chromosome"/>
</dbReference>
<keyword evidence="2" id="KW-1185">Reference proteome</keyword>
<gene>
    <name evidence="1" type="ORF">K227x_27510</name>
</gene>